<organism evidence="1 2">
    <name type="scientific">Thalassiosira oceanica</name>
    <name type="common">Marine diatom</name>
    <dbReference type="NCBI Taxonomy" id="159749"/>
    <lineage>
        <taxon>Eukaryota</taxon>
        <taxon>Sar</taxon>
        <taxon>Stramenopiles</taxon>
        <taxon>Ochrophyta</taxon>
        <taxon>Bacillariophyta</taxon>
        <taxon>Coscinodiscophyceae</taxon>
        <taxon>Thalassiosirophycidae</taxon>
        <taxon>Thalassiosirales</taxon>
        <taxon>Thalassiosiraceae</taxon>
        <taxon>Thalassiosira</taxon>
    </lineage>
</organism>
<sequence length="186" mass="21115">MSATKMVAMCRDVDLPVGKEEVVFRHLRDHFGKKAFDGKRAMRMLGDDYVPVKAKHAMHSYVEGEKEEKIHFSYKDIKLAVTRAITERLRALSGQHGWEKLKKIKRTDIMNGGDHGGGAFQAGCNICVSFEDDDVPSQIFDLCLAEVVCRKLSAKEYAHLYKEGDPMTYEFMNECAKDYKDSKGKV</sequence>
<proteinExistence type="predicted"/>
<accession>K0R068</accession>
<dbReference type="EMBL" id="AGNL01050221">
    <property type="protein sequence ID" value="EJK44064.1"/>
    <property type="molecule type" value="Genomic_DNA"/>
</dbReference>
<keyword evidence="2" id="KW-1185">Reference proteome</keyword>
<dbReference type="AlphaFoldDB" id="K0R068"/>
<protein>
    <submittedName>
        <fullName evidence="1">Uncharacterized protein</fullName>
    </submittedName>
</protein>
<feature type="non-terminal residue" evidence="1">
    <location>
        <position position="186"/>
    </location>
</feature>
<name>K0R068_THAOC</name>
<gene>
    <name evidence="1" type="ORF">THAOC_37429</name>
</gene>
<dbReference type="Proteomes" id="UP000266841">
    <property type="component" value="Unassembled WGS sequence"/>
</dbReference>
<reference evidence="1 2" key="1">
    <citation type="journal article" date="2012" name="Genome Biol.">
        <title>Genome and low-iron response of an oceanic diatom adapted to chronic iron limitation.</title>
        <authorList>
            <person name="Lommer M."/>
            <person name="Specht M."/>
            <person name="Roy A.S."/>
            <person name="Kraemer L."/>
            <person name="Andreson R."/>
            <person name="Gutowska M.A."/>
            <person name="Wolf J."/>
            <person name="Bergner S.V."/>
            <person name="Schilhabel M.B."/>
            <person name="Klostermeier U.C."/>
            <person name="Beiko R.G."/>
            <person name="Rosenstiel P."/>
            <person name="Hippler M."/>
            <person name="Laroche J."/>
        </authorList>
    </citation>
    <scope>NUCLEOTIDE SEQUENCE [LARGE SCALE GENOMIC DNA]</scope>
    <source>
        <strain evidence="1 2">CCMP1005</strain>
    </source>
</reference>
<evidence type="ECO:0000313" key="1">
    <source>
        <dbReference type="EMBL" id="EJK44064.1"/>
    </source>
</evidence>
<evidence type="ECO:0000313" key="2">
    <source>
        <dbReference type="Proteomes" id="UP000266841"/>
    </source>
</evidence>
<comment type="caution">
    <text evidence="1">The sequence shown here is derived from an EMBL/GenBank/DDBJ whole genome shotgun (WGS) entry which is preliminary data.</text>
</comment>
<dbReference type="eggNOG" id="ENOG502SQIX">
    <property type="taxonomic scope" value="Eukaryota"/>
</dbReference>